<dbReference type="AlphaFoldDB" id="A0A8S1NVU3"/>
<keyword evidence="3" id="KW-0963">Cytoplasm</keyword>
<dbReference type="GO" id="GO:0005524">
    <property type="term" value="F:ATP binding"/>
    <property type="evidence" value="ECO:0007669"/>
    <property type="project" value="UniProtKB-KW"/>
</dbReference>
<dbReference type="PROSITE" id="PS51221">
    <property type="entry name" value="TTL"/>
    <property type="match status" value="1"/>
</dbReference>
<evidence type="ECO:0000256" key="6">
    <source>
        <dbReference type="ARBA" id="ARBA00022741"/>
    </source>
</evidence>
<evidence type="ECO:0000259" key="11">
    <source>
        <dbReference type="PROSITE" id="PS50235"/>
    </source>
</evidence>
<dbReference type="InterPro" id="IPR018200">
    <property type="entry name" value="USP_CS"/>
</dbReference>
<evidence type="ECO:0000256" key="5">
    <source>
        <dbReference type="ARBA" id="ARBA00022701"/>
    </source>
</evidence>
<evidence type="ECO:0000256" key="3">
    <source>
        <dbReference type="ARBA" id="ARBA00022490"/>
    </source>
</evidence>
<keyword evidence="9" id="KW-0206">Cytoskeleton</keyword>
<comment type="similarity">
    <text evidence="2">Belongs to the tubulin polyglutamylase family.</text>
</comment>
<keyword evidence="6" id="KW-0547">Nucleotide-binding</keyword>
<evidence type="ECO:0000313" key="13">
    <source>
        <dbReference type="Proteomes" id="UP000688137"/>
    </source>
</evidence>
<dbReference type="PANTHER" id="PTHR12241:SF31">
    <property type="entry name" value="POLYGLUTAMYLASE COMPLEX SUBUNIT TTLL1"/>
    <property type="match status" value="1"/>
</dbReference>
<dbReference type="GO" id="GO:0004843">
    <property type="term" value="F:cysteine-type deubiquitinase activity"/>
    <property type="evidence" value="ECO:0007669"/>
    <property type="project" value="InterPro"/>
</dbReference>
<protein>
    <recommendedName>
        <fullName evidence="11">USP domain-containing protein</fullName>
    </recommendedName>
</protein>
<dbReference type="InterPro" id="IPR004344">
    <property type="entry name" value="TTL/TTLL_fam"/>
</dbReference>
<evidence type="ECO:0000256" key="4">
    <source>
        <dbReference type="ARBA" id="ARBA00022598"/>
    </source>
</evidence>
<dbReference type="GO" id="GO:0036064">
    <property type="term" value="C:ciliary basal body"/>
    <property type="evidence" value="ECO:0007669"/>
    <property type="project" value="TreeGrafter"/>
</dbReference>
<dbReference type="GO" id="GO:0015631">
    <property type="term" value="F:tubulin binding"/>
    <property type="evidence" value="ECO:0007669"/>
    <property type="project" value="TreeGrafter"/>
</dbReference>
<comment type="subcellular location">
    <subcellularLocation>
        <location evidence="1">Cytoplasm</location>
        <location evidence="1">Cytoskeleton</location>
        <location evidence="1">Cilium basal body</location>
    </subcellularLocation>
</comment>
<feature type="domain" description="USP" evidence="11">
    <location>
        <begin position="1"/>
        <end position="364"/>
    </location>
</feature>
<proteinExistence type="inferred from homology"/>
<accession>A0A8S1NVU3</accession>
<dbReference type="GO" id="GO:0070740">
    <property type="term" value="F:tubulin-glutamic acid ligase activity"/>
    <property type="evidence" value="ECO:0007669"/>
    <property type="project" value="TreeGrafter"/>
</dbReference>
<evidence type="ECO:0000256" key="9">
    <source>
        <dbReference type="ARBA" id="ARBA00023212"/>
    </source>
</evidence>
<dbReference type="InterPro" id="IPR028889">
    <property type="entry name" value="USP"/>
</dbReference>
<dbReference type="Pfam" id="PF03133">
    <property type="entry name" value="TTL"/>
    <property type="match status" value="1"/>
</dbReference>
<sequence length="377" mass="44928">MFELKIFMYNKKLKWKSDFEKSVIIENFLNRGWIKSQEKEDDSTDWNVYWATVWNQIINHFPNHYELTRKDYMVKNLKRFKREQDKETYEQQGWNFDFLPTTYIFPGEYSLFVEEFHKCPNQTWIVKPAARSQGQGIFLLRKIQQLKKISGTTVTSNMTQLNLVSKENYVVSKYIDNPLLIGGKKFDLRMYECLIQSEQPEQLAEDNAWYCKVCKEHVQAYKSMQIYKASDILIFTLKRFKASSGFFKQKLETFVEFPVKGLDLTEFILNKNRPLDYEWELKQQQKIEEELPEQNENDKNDEKLLYDLFAVSNHFGGMGGGHYTAFGKNHLNGNWYSFDDAQVSEVDEDQIVTKSAYVLFYKRRSKQQNTQDFKTQD</sequence>
<dbReference type="GO" id="GO:0016579">
    <property type="term" value="P:protein deubiquitination"/>
    <property type="evidence" value="ECO:0007669"/>
    <property type="project" value="InterPro"/>
</dbReference>
<dbReference type="EMBL" id="CAJJDM010000102">
    <property type="protein sequence ID" value="CAD8095770.1"/>
    <property type="molecule type" value="Genomic_DNA"/>
</dbReference>
<comment type="caution">
    <text evidence="12">The sequence shown here is derived from an EMBL/GenBank/DDBJ whole genome shotgun (WGS) entry which is preliminary data.</text>
</comment>
<evidence type="ECO:0000256" key="1">
    <source>
        <dbReference type="ARBA" id="ARBA00004120"/>
    </source>
</evidence>
<keyword evidence="13" id="KW-1185">Reference proteome</keyword>
<dbReference type="Proteomes" id="UP000688137">
    <property type="component" value="Unassembled WGS sequence"/>
</dbReference>
<evidence type="ECO:0000256" key="10">
    <source>
        <dbReference type="ARBA" id="ARBA00023273"/>
    </source>
</evidence>
<evidence type="ECO:0000313" key="12">
    <source>
        <dbReference type="EMBL" id="CAD8095770.1"/>
    </source>
</evidence>
<keyword evidence="5" id="KW-0493">Microtubule</keyword>
<organism evidence="12 13">
    <name type="scientific">Paramecium primaurelia</name>
    <dbReference type="NCBI Taxonomy" id="5886"/>
    <lineage>
        <taxon>Eukaryota</taxon>
        <taxon>Sar</taxon>
        <taxon>Alveolata</taxon>
        <taxon>Ciliophora</taxon>
        <taxon>Intramacronucleata</taxon>
        <taxon>Oligohymenophorea</taxon>
        <taxon>Peniculida</taxon>
        <taxon>Parameciidae</taxon>
        <taxon>Paramecium</taxon>
    </lineage>
</organism>
<reference evidence="12" key="1">
    <citation type="submission" date="2021-01" db="EMBL/GenBank/DDBJ databases">
        <authorList>
            <consortium name="Genoscope - CEA"/>
            <person name="William W."/>
        </authorList>
    </citation>
    <scope>NUCLEOTIDE SEQUENCE</scope>
</reference>
<evidence type="ECO:0000256" key="8">
    <source>
        <dbReference type="ARBA" id="ARBA00023069"/>
    </source>
</evidence>
<keyword evidence="10" id="KW-0966">Cell projection</keyword>
<evidence type="ECO:0000256" key="2">
    <source>
        <dbReference type="ARBA" id="ARBA00006118"/>
    </source>
</evidence>
<dbReference type="PROSITE" id="PS50235">
    <property type="entry name" value="USP_3"/>
    <property type="match status" value="1"/>
</dbReference>
<keyword evidence="8" id="KW-0969">Cilium</keyword>
<evidence type="ECO:0000256" key="7">
    <source>
        <dbReference type="ARBA" id="ARBA00022840"/>
    </source>
</evidence>
<keyword evidence="4" id="KW-0436">Ligase</keyword>
<dbReference type="PROSITE" id="PS00973">
    <property type="entry name" value="USP_2"/>
    <property type="match status" value="1"/>
</dbReference>
<keyword evidence="7" id="KW-0067">ATP-binding</keyword>
<dbReference type="GO" id="GO:0000226">
    <property type="term" value="P:microtubule cytoskeleton organization"/>
    <property type="evidence" value="ECO:0007669"/>
    <property type="project" value="TreeGrafter"/>
</dbReference>
<gene>
    <name evidence="12" type="ORF">PPRIM_AZ9-3.1.T0990143</name>
</gene>
<dbReference type="PANTHER" id="PTHR12241">
    <property type="entry name" value="TUBULIN POLYGLUTAMYLASE"/>
    <property type="match status" value="1"/>
</dbReference>
<name>A0A8S1NVU3_PARPR</name>
<dbReference type="GO" id="GO:0005874">
    <property type="term" value="C:microtubule"/>
    <property type="evidence" value="ECO:0007669"/>
    <property type="project" value="UniProtKB-KW"/>
</dbReference>